<organism evidence="1 2">
    <name type="scientific">Helianthus annuus</name>
    <name type="common">Common sunflower</name>
    <dbReference type="NCBI Taxonomy" id="4232"/>
    <lineage>
        <taxon>Eukaryota</taxon>
        <taxon>Viridiplantae</taxon>
        <taxon>Streptophyta</taxon>
        <taxon>Embryophyta</taxon>
        <taxon>Tracheophyta</taxon>
        <taxon>Spermatophyta</taxon>
        <taxon>Magnoliopsida</taxon>
        <taxon>eudicotyledons</taxon>
        <taxon>Gunneridae</taxon>
        <taxon>Pentapetalae</taxon>
        <taxon>asterids</taxon>
        <taxon>campanulids</taxon>
        <taxon>Asterales</taxon>
        <taxon>Asteraceae</taxon>
        <taxon>Asteroideae</taxon>
        <taxon>Heliantheae alliance</taxon>
        <taxon>Heliantheae</taxon>
        <taxon>Helianthus</taxon>
    </lineage>
</organism>
<reference evidence="1" key="1">
    <citation type="journal article" date="2017" name="Nature">
        <title>The sunflower genome provides insights into oil metabolism, flowering and Asterid evolution.</title>
        <authorList>
            <person name="Badouin H."/>
            <person name="Gouzy J."/>
            <person name="Grassa C.J."/>
            <person name="Murat F."/>
            <person name="Staton S.E."/>
            <person name="Cottret L."/>
            <person name="Lelandais-Briere C."/>
            <person name="Owens G.L."/>
            <person name="Carrere S."/>
            <person name="Mayjonade B."/>
            <person name="Legrand L."/>
            <person name="Gill N."/>
            <person name="Kane N.C."/>
            <person name="Bowers J.E."/>
            <person name="Hubner S."/>
            <person name="Bellec A."/>
            <person name="Berard A."/>
            <person name="Berges H."/>
            <person name="Blanchet N."/>
            <person name="Boniface M.C."/>
            <person name="Brunel D."/>
            <person name="Catrice O."/>
            <person name="Chaidir N."/>
            <person name="Claudel C."/>
            <person name="Donnadieu C."/>
            <person name="Faraut T."/>
            <person name="Fievet G."/>
            <person name="Helmstetter N."/>
            <person name="King M."/>
            <person name="Knapp S.J."/>
            <person name="Lai Z."/>
            <person name="Le Paslier M.C."/>
            <person name="Lippi Y."/>
            <person name="Lorenzon L."/>
            <person name="Mandel J.R."/>
            <person name="Marage G."/>
            <person name="Marchand G."/>
            <person name="Marquand E."/>
            <person name="Bret-Mestries E."/>
            <person name="Morien E."/>
            <person name="Nambeesan S."/>
            <person name="Nguyen T."/>
            <person name="Pegot-Espagnet P."/>
            <person name="Pouilly N."/>
            <person name="Raftis F."/>
            <person name="Sallet E."/>
            <person name="Schiex T."/>
            <person name="Thomas J."/>
            <person name="Vandecasteele C."/>
            <person name="Vares D."/>
            <person name="Vear F."/>
            <person name="Vautrin S."/>
            <person name="Crespi M."/>
            <person name="Mangin B."/>
            <person name="Burke J.M."/>
            <person name="Salse J."/>
            <person name="Munos S."/>
            <person name="Vincourt P."/>
            <person name="Rieseberg L.H."/>
            <person name="Langlade N.B."/>
        </authorList>
    </citation>
    <scope>NUCLEOTIDE SEQUENCE</scope>
    <source>
        <tissue evidence="1">Leaves</tissue>
    </source>
</reference>
<name>A0A9K3P201_HELAN</name>
<gene>
    <name evidence="1" type="ORF">HanXRQr2_Chr01g0007401</name>
</gene>
<dbReference type="Gramene" id="mRNA:HanXRQr2_Chr01g0007401">
    <property type="protein sequence ID" value="mRNA:HanXRQr2_Chr01g0007401"/>
    <property type="gene ID" value="HanXRQr2_Chr01g0007401"/>
</dbReference>
<dbReference type="Proteomes" id="UP000215914">
    <property type="component" value="Unassembled WGS sequence"/>
</dbReference>
<keyword evidence="2" id="KW-1185">Reference proteome</keyword>
<comment type="caution">
    <text evidence="1">The sequence shown here is derived from an EMBL/GenBank/DDBJ whole genome shotgun (WGS) entry which is preliminary data.</text>
</comment>
<evidence type="ECO:0000313" key="1">
    <source>
        <dbReference type="EMBL" id="KAF5820894.1"/>
    </source>
</evidence>
<reference evidence="1" key="2">
    <citation type="submission" date="2020-06" db="EMBL/GenBank/DDBJ databases">
        <title>Helianthus annuus Genome sequencing and assembly Release 2.</title>
        <authorList>
            <person name="Gouzy J."/>
            <person name="Langlade N."/>
            <person name="Munos S."/>
        </authorList>
    </citation>
    <scope>NUCLEOTIDE SEQUENCE</scope>
    <source>
        <tissue evidence="1">Leaves</tissue>
    </source>
</reference>
<accession>A0A9K3P201</accession>
<evidence type="ECO:0000313" key="2">
    <source>
        <dbReference type="Proteomes" id="UP000215914"/>
    </source>
</evidence>
<dbReference type="EMBL" id="MNCJ02000316">
    <property type="protein sequence ID" value="KAF5820894.1"/>
    <property type="molecule type" value="Genomic_DNA"/>
</dbReference>
<proteinExistence type="predicted"/>
<sequence>MMESSSSLPLILKYLYYQYRFTGRFSQFVAAEGGGATCRE</sequence>
<protein>
    <submittedName>
        <fullName evidence="1">Uncharacterized protein</fullName>
    </submittedName>
</protein>
<dbReference type="AlphaFoldDB" id="A0A9K3P201"/>